<comment type="function">
    <text evidence="7">May play the central regulatory role in sporulation. It may be an element of the effector pathway responsible for the activation of sporulation genes in response to nutritional stress. Spo0A may act in concert with spo0H (a sigma factor) to control the expression of some genes that are critical to the sporulation process.</text>
</comment>
<keyword evidence="3" id="KW-0902">Two-component regulatory system</keyword>
<reference evidence="12" key="1">
    <citation type="submission" date="2020-10" db="EMBL/GenBank/DDBJ databases">
        <authorList>
            <person name="Gilroy R."/>
        </authorList>
    </citation>
    <scope>NUCLEOTIDE SEQUENCE</scope>
    <source>
        <strain evidence="12">ChiSxjej2B14-8506</strain>
    </source>
</reference>
<dbReference type="InterPro" id="IPR036388">
    <property type="entry name" value="WH-like_DNA-bd_sf"/>
</dbReference>
<dbReference type="InterPro" id="IPR001789">
    <property type="entry name" value="Sig_transdc_resp-reg_receiver"/>
</dbReference>
<dbReference type="Gene3D" id="3.40.50.2300">
    <property type="match status" value="1"/>
</dbReference>
<evidence type="ECO:0000256" key="1">
    <source>
        <dbReference type="ARBA" id="ARBA00018672"/>
    </source>
</evidence>
<dbReference type="PROSITE" id="PS51755">
    <property type="entry name" value="OMPR_PHOB"/>
    <property type="match status" value="1"/>
</dbReference>
<proteinExistence type="predicted"/>
<dbReference type="InterPro" id="IPR016032">
    <property type="entry name" value="Sig_transdc_resp-reg_C-effctor"/>
</dbReference>
<evidence type="ECO:0000256" key="2">
    <source>
        <dbReference type="ARBA" id="ARBA00022553"/>
    </source>
</evidence>
<evidence type="ECO:0000259" key="11">
    <source>
        <dbReference type="PROSITE" id="PS51755"/>
    </source>
</evidence>
<evidence type="ECO:0000313" key="12">
    <source>
        <dbReference type="EMBL" id="HIU46727.1"/>
    </source>
</evidence>
<dbReference type="SMART" id="SM00448">
    <property type="entry name" value="REC"/>
    <property type="match status" value="1"/>
</dbReference>
<dbReference type="PANTHER" id="PTHR48111">
    <property type="entry name" value="REGULATOR OF RPOS"/>
    <property type="match status" value="1"/>
</dbReference>
<evidence type="ECO:0000256" key="5">
    <source>
        <dbReference type="ARBA" id="ARBA00023125"/>
    </source>
</evidence>
<keyword evidence="4" id="KW-0805">Transcription regulation</keyword>
<dbReference type="PANTHER" id="PTHR48111:SF22">
    <property type="entry name" value="REGULATOR OF RPOS"/>
    <property type="match status" value="1"/>
</dbReference>
<dbReference type="InterPro" id="IPR011006">
    <property type="entry name" value="CheY-like_superfamily"/>
</dbReference>
<sequence length="228" mass="25524">MRILVVEDEVRLSDALVQILNEARYQTDAVYTGDDGLSYALSGQYDVVVLDVMLPGMDGLEVARQLRREKCAVPILMLTARSELGDKVRGLDMGADDYMTKPFAPEELLARIRALSRRQGDVVLEQMTFDDLTLNLSTYDLTRGARSVHLGFKEFEVLRLLMASPHALVPKEDIIVKVWGADSDAEDNNVEAYISFLRKKFFYLGSRVTIATKRKVGYRLEAGDAKGA</sequence>
<dbReference type="InterPro" id="IPR001867">
    <property type="entry name" value="OmpR/PhoB-type_DNA-bd"/>
</dbReference>
<name>A0A9D1LRL1_9FIRM</name>
<keyword evidence="6" id="KW-0804">Transcription</keyword>
<dbReference type="SUPFAM" id="SSF46894">
    <property type="entry name" value="C-terminal effector domain of the bipartite response regulators"/>
    <property type="match status" value="1"/>
</dbReference>
<evidence type="ECO:0000256" key="6">
    <source>
        <dbReference type="ARBA" id="ARBA00023163"/>
    </source>
</evidence>
<evidence type="ECO:0000256" key="4">
    <source>
        <dbReference type="ARBA" id="ARBA00023015"/>
    </source>
</evidence>
<dbReference type="GO" id="GO:0000156">
    <property type="term" value="F:phosphorelay response regulator activity"/>
    <property type="evidence" value="ECO:0007669"/>
    <property type="project" value="TreeGrafter"/>
</dbReference>
<dbReference type="Pfam" id="PF00486">
    <property type="entry name" value="Trans_reg_C"/>
    <property type="match status" value="1"/>
</dbReference>
<evidence type="ECO:0000256" key="7">
    <source>
        <dbReference type="ARBA" id="ARBA00024867"/>
    </source>
</evidence>
<feature type="modified residue" description="4-aspartylphosphate" evidence="8">
    <location>
        <position position="51"/>
    </location>
</feature>
<dbReference type="AlphaFoldDB" id="A0A9D1LRL1"/>
<dbReference type="Gene3D" id="1.10.10.10">
    <property type="entry name" value="Winged helix-like DNA-binding domain superfamily/Winged helix DNA-binding domain"/>
    <property type="match status" value="1"/>
</dbReference>
<evidence type="ECO:0000256" key="3">
    <source>
        <dbReference type="ARBA" id="ARBA00023012"/>
    </source>
</evidence>
<dbReference type="CDD" id="cd00383">
    <property type="entry name" value="trans_reg_C"/>
    <property type="match status" value="1"/>
</dbReference>
<feature type="domain" description="OmpR/PhoB-type" evidence="11">
    <location>
        <begin position="124"/>
        <end position="222"/>
    </location>
</feature>
<dbReference type="EMBL" id="DVNK01000037">
    <property type="protein sequence ID" value="HIU46727.1"/>
    <property type="molecule type" value="Genomic_DNA"/>
</dbReference>
<evidence type="ECO:0000256" key="9">
    <source>
        <dbReference type="PROSITE-ProRule" id="PRU01091"/>
    </source>
</evidence>
<reference evidence="12" key="2">
    <citation type="journal article" date="2021" name="PeerJ">
        <title>Extensive microbial diversity within the chicken gut microbiome revealed by metagenomics and culture.</title>
        <authorList>
            <person name="Gilroy R."/>
            <person name="Ravi A."/>
            <person name="Getino M."/>
            <person name="Pursley I."/>
            <person name="Horton D.L."/>
            <person name="Alikhan N.F."/>
            <person name="Baker D."/>
            <person name="Gharbi K."/>
            <person name="Hall N."/>
            <person name="Watson M."/>
            <person name="Adriaenssens E.M."/>
            <person name="Foster-Nyarko E."/>
            <person name="Jarju S."/>
            <person name="Secka A."/>
            <person name="Antonio M."/>
            <person name="Oren A."/>
            <person name="Chaudhuri R.R."/>
            <person name="La Ragione R."/>
            <person name="Hildebrand F."/>
            <person name="Pallen M.J."/>
        </authorList>
    </citation>
    <scope>NUCLEOTIDE SEQUENCE</scope>
    <source>
        <strain evidence="12">ChiSxjej2B14-8506</strain>
    </source>
</reference>
<dbReference type="GO" id="GO:0006355">
    <property type="term" value="P:regulation of DNA-templated transcription"/>
    <property type="evidence" value="ECO:0007669"/>
    <property type="project" value="InterPro"/>
</dbReference>
<dbReference type="Proteomes" id="UP000824123">
    <property type="component" value="Unassembled WGS sequence"/>
</dbReference>
<feature type="domain" description="Response regulatory" evidence="10">
    <location>
        <begin position="2"/>
        <end position="116"/>
    </location>
</feature>
<gene>
    <name evidence="12" type="ORF">IAC59_05670</name>
</gene>
<organism evidence="12 13">
    <name type="scientific">Candidatus Fimadaptatus faecigallinarum</name>
    <dbReference type="NCBI Taxonomy" id="2840814"/>
    <lineage>
        <taxon>Bacteria</taxon>
        <taxon>Bacillati</taxon>
        <taxon>Bacillota</taxon>
        <taxon>Clostridia</taxon>
        <taxon>Eubacteriales</taxon>
        <taxon>Candidatus Fimadaptatus</taxon>
    </lineage>
</organism>
<dbReference type="FunFam" id="3.40.50.2300:FF:000001">
    <property type="entry name" value="DNA-binding response regulator PhoB"/>
    <property type="match status" value="1"/>
</dbReference>
<dbReference type="GO" id="GO:0032993">
    <property type="term" value="C:protein-DNA complex"/>
    <property type="evidence" value="ECO:0007669"/>
    <property type="project" value="TreeGrafter"/>
</dbReference>
<accession>A0A9D1LRL1</accession>
<dbReference type="SUPFAM" id="SSF52172">
    <property type="entry name" value="CheY-like"/>
    <property type="match status" value="1"/>
</dbReference>
<protein>
    <recommendedName>
        <fullName evidence="1">Stage 0 sporulation protein A homolog</fullName>
    </recommendedName>
</protein>
<keyword evidence="2 8" id="KW-0597">Phosphoprotein</keyword>
<dbReference type="Pfam" id="PF00072">
    <property type="entry name" value="Response_reg"/>
    <property type="match status" value="1"/>
</dbReference>
<comment type="caution">
    <text evidence="12">The sequence shown here is derived from an EMBL/GenBank/DDBJ whole genome shotgun (WGS) entry which is preliminary data.</text>
</comment>
<dbReference type="SMART" id="SM00862">
    <property type="entry name" value="Trans_reg_C"/>
    <property type="match status" value="1"/>
</dbReference>
<evidence type="ECO:0000256" key="8">
    <source>
        <dbReference type="PROSITE-ProRule" id="PRU00169"/>
    </source>
</evidence>
<keyword evidence="5 9" id="KW-0238">DNA-binding</keyword>
<evidence type="ECO:0000259" key="10">
    <source>
        <dbReference type="PROSITE" id="PS50110"/>
    </source>
</evidence>
<evidence type="ECO:0000313" key="13">
    <source>
        <dbReference type="Proteomes" id="UP000824123"/>
    </source>
</evidence>
<feature type="DNA-binding region" description="OmpR/PhoB-type" evidence="9">
    <location>
        <begin position="124"/>
        <end position="222"/>
    </location>
</feature>
<dbReference type="InterPro" id="IPR039420">
    <property type="entry name" value="WalR-like"/>
</dbReference>
<dbReference type="GO" id="GO:0000976">
    <property type="term" value="F:transcription cis-regulatory region binding"/>
    <property type="evidence" value="ECO:0007669"/>
    <property type="project" value="TreeGrafter"/>
</dbReference>
<dbReference type="Gene3D" id="6.10.250.690">
    <property type="match status" value="1"/>
</dbReference>
<dbReference type="GO" id="GO:0005829">
    <property type="term" value="C:cytosol"/>
    <property type="evidence" value="ECO:0007669"/>
    <property type="project" value="TreeGrafter"/>
</dbReference>
<dbReference type="PROSITE" id="PS50110">
    <property type="entry name" value="RESPONSE_REGULATORY"/>
    <property type="match status" value="1"/>
</dbReference>